<accession>A0A9Q1LTE2</accession>
<sequence>METNRAISSRAKTLAQYDDVLELEEEEVLQLEEVVSQIADKVADYRTSFPGQLNTTFGSILAAQRPILNTQGPESQPGCSNDPHTSDVEGRGAALAGEVQKEAEKAQLLKEKISSNASAIPIVLNRMKECMARIDKLHSSKKVIHPAFKRRRAS</sequence>
<evidence type="ECO:0000256" key="1">
    <source>
        <dbReference type="SAM" id="Coils"/>
    </source>
</evidence>
<evidence type="ECO:0000256" key="2">
    <source>
        <dbReference type="SAM" id="MobiDB-lite"/>
    </source>
</evidence>
<dbReference type="PANTHER" id="PTHR36045:SF4">
    <property type="match status" value="1"/>
</dbReference>
<feature type="region of interest" description="Disordered" evidence="2">
    <location>
        <begin position="68"/>
        <end position="93"/>
    </location>
</feature>
<keyword evidence="4" id="KW-1185">Reference proteome</keyword>
<reference evidence="4" key="1">
    <citation type="journal article" date="2023" name="Proc. Natl. Acad. Sci. U.S.A.">
        <title>Genomic and structural basis for evolution of tropane alkaloid biosynthesis.</title>
        <authorList>
            <person name="Wanga Y.-J."/>
            <person name="Taina T."/>
            <person name="Yua J.-Y."/>
            <person name="Lia J."/>
            <person name="Xua B."/>
            <person name="Chenc J."/>
            <person name="D'Auriad J.C."/>
            <person name="Huanga J.-P."/>
            <person name="Huanga S.-X."/>
        </authorList>
    </citation>
    <scope>NUCLEOTIDE SEQUENCE [LARGE SCALE GENOMIC DNA]</scope>
    <source>
        <strain evidence="4">cv. KIB-2019</strain>
    </source>
</reference>
<keyword evidence="1" id="KW-0175">Coiled coil</keyword>
<dbReference type="PANTHER" id="PTHR36045">
    <property type="entry name" value="OS04G0558500 PROTEIN"/>
    <property type="match status" value="1"/>
</dbReference>
<feature type="compositionally biased region" description="Polar residues" evidence="2">
    <location>
        <begin position="68"/>
        <end position="83"/>
    </location>
</feature>
<dbReference type="AlphaFoldDB" id="A0A9Q1LTE2"/>
<dbReference type="OrthoDB" id="781564at2759"/>
<dbReference type="EMBL" id="JAJAGQ010000015">
    <property type="protein sequence ID" value="KAJ8541887.1"/>
    <property type="molecule type" value="Genomic_DNA"/>
</dbReference>
<evidence type="ECO:0000313" key="4">
    <source>
        <dbReference type="Proteomes" id="UP001152561"/>
    </source>
</evidence>
<proteinExistence type="predicted"/>
<dbReference type="Proteomes" id="UP001152561">
    <property type="component" value="Unassembled WGS sequence"/>
</dbReference>
<organism evidence="3 4">
    <name type="scientific">Anisodus acutangulus</name>
    <dbReference type="NCBI Taxonomy" id="402998"/>
    <lineage>
        <taxon>Eukaryota</taxon>
        <taxon>Viridiplantae</taxon>
        <taxon>Streptophyta</taxon>
        <taxon>Embryophyta</taxon>
        <taxon>Tracheophyta</taxon>
        <taxon>Spermatophyta</taxon>
        <taxon>Magnoliopsida</taxon>
        <taxon>eudicotyledons</taxon>
        <taxon>Gunneridae</taxon>
        <taxon>Pentapetalae</taxon>
        <taxon>asterids</taxon>
        <taxon>lamiids</taxon>
        <taxon>Solanales</taxon>
        <taxon>Solanaceae</taxon>
        <taxon>Solanoideae</taxon>
        <taxon>Hyoscyameae</taxon>
        <taxon>Anisodus</taxon>
    </lineage>
</organism>
<feature type="coiled-coil region" evidence="1">
    <location>
        <begin position="14"/>
        <end position="41"/>
    </location>
</feature>
<gene>
    <name evidence="3" type="ORF">K7X08_016753</name>
</gene>
<protein>
    <submittedName>
        <fullName evidence="3">Uncharacterized protein</fullName>
    </submittedName>
</protein>
<name>A0A9Q1LTE2_9SOLA</name>
<evidence type="ECO:0000313" key="3">
    <source>
        <dbReference type="EMBL" id="KAJ8541887.1"/>
    </source>
</evidence>
<comment type="caution">
    <text evidence="3">The sequence shown here is derived from an EMBL/GenBank/DDBJ whole genome shotgun (WGS) entry which is preliminary data.</text>
</comment>